<dbReference type="EMBL" id="JALZWP010000001">
    <property type="protein sequence ID" value="MCL1627364.1"/>
    <property type="molecule type" value="Genomic_DNA"/>
</dbReference>
<evidence type="ECO:0000256" key="1">
    <source>
        <dbReference type="SAM" id="SignalP"/>
    </source>
</evidence>
<feature type="chain" id="PRO_5046663011" description="Bacterial OB-fold domain-containing protein" evidence="1">
    <location>
        <begin position="27"/>
        <end position="116"/>
    </location>
</feature>
<comment type="caution">
    <text evidence="2">The sequence shown here is derived from an EMBL/GenBank/DDBJ whole genome shotgun (WGS) entry which is preliminary data.</text>
</comment>
<name>A0ABT0LZ89_9RHOB</name>
<evidence type="ECO:0008006" key="4">
    <source>
        <dbReference type="Google" id="ProtNLM"/>
    </source>
</evidence>
<sequence length="116" mass="12647">MARLGFLPAMFTTALIALPLGGASLADTVIPIADAKRGMMVTVAGTVERITDEDEFILTDTSDSIRVYVGPNWVPAKVGDAVTVHGFIDNDLLRELYARTLTMPNGEVVTFERRYD</sequence>
<reference evidence="2 3" key="1">
    <citation type="submission" date="2022-05" db="EMBL/GenBank/DDBJ databases">
        <title>Seasonal and diel survey of microbial diversity of the Tyrrhenian coast.</title>
        <authorList>
            <person name="Gattoni G."/>
            <person name="Corral P."/>
        </authorList>
    </citation>
    <scope>NUCLEOTIDE SEQUENCE [LARGE SCALE GENOMIC DNA]</scope>
    <source>
        <strain evidence="2 3">V10</strain>
    </source>
</reference>
<organism evidence="2 3">
    <name type="scientific">Roseinatronobacter domitianus</name>
    <dbReference type="NCBI Taxonomy" id="2940293"/>
    <lineage>
        <taxon>Bacteria</taxon>
        <taxon>Pseudomonadati</taxon>
        <taxon>Pseudomonadota</taxon>
        <taxon>Alphaproteobacteria</taxon>
        <taxon>Rhodobacterales</taxon>
        <taxon>Paracoccaceae</taxon>
        <taxon>Roseinatronobacter</taxon>
    </lineage>
</organism>
<dbReference type="RefSeq" id="WP_249055634.1">
    <property type="nucleotide sequence ID" value="NZ_JALZWP010000001.1"/>
</dbReference>
<proteinExistence type="predicted"/>
<keyword evidence="1" id="KW-0732">Signal</keyword>
<dbReference type="Proteomes" id="UP001202550">
    <property type="component" value="Unassembled WGS sequence"/>
</dbReference>
<accession>A0ABT0LZ89</accession>
<dbReference type="SUPFAM" id="SSF101756">
    <property type="entry name" value="Hypothetical protein YgiW"/>
    <property type="match status" value="1"/>
</dbReference>
<evidence type="ECO:0000313" key="3">
    <source>
        <dbReference type="Proteomes" id="UP001202550"/>
    </source>
</evidence>
<gene>
    <name evidence="2" type="ORF">M3N55_01340</name>
</gene>
<protein>
    <recommendedName>
        <fullName evidence="4">Bacterial OB-fold domain-containing protein</fullName>
    </recommendedName>
</protein>
<evidence type="ECO:0000313" key="2">
    <source>
        <dbReference type="EMBL" id="MCL1627364.1"/>
    </source>
</evidence>
<dbReference type="Gene3D" id="2.40.50.200">
    <property type="entry name" value="Bacterial OB-fold"/>
    <property type="match status" value="1"/>
</dbReference>
<keyword evidence="3" id="KW-1185">Reference proteome</keyword>
<feature type="signal peptide" evidence="1">
    <location>
        <begin position="1"/>
        <end position="26"/>
    </location>
</feature>
<dbReference type="InterPro" id="IPR036700">
    <property type="entry name" value="BOBF_sf"/>
</dbReference>